<dbReference type="PROSITE" id="PS50181">
    <property type="entry name" value="FBOX"/>
    <property type="match status" value="1"/>
</dbReference>
<name>A0A6P6GH46_ZIZJJ</name>
<dbReference type="Pfam" id="PF00646">
    <property type="entry name" value="F-box"/>
    <property type="match status" value="1"/>
</dbReference>
<dbReference type="PANTHER" id="PTHR34145">
    <property type="entry name" value="OS02G0105600 PROTEIN"/>
    <property type="match status" value="1"/>
</dbReference>
<evidence type="ECO:0000313" key="2">
    <source>
        <dbReference type="Proteomes" id="UP001652623"/>
    </source>
</evidence>
<dbReference type="InterPro" id="IPR036047">
    <property type="entry name" value="F-box-like_dom_sf"/>
</dbReference>
<accession>A0A6P6GH46</accession>
<sequence length="523" mass="60610">MEKFGARNNIGKQRKRKKTSEGIDYISHLPEEIILHVLSFLPIKELTVVSLLSNLWKYMVVSHLSKVPSSLNLDEPDMIRNFITRSIYQQECAVYHRSSRPPRSLHHVVRLARKHYMDFVNRTLLLHSGCTINDLHFCFCYDGSDGYKKRINSWLRFALTNNIKEIELDFSEGELHRSNALVQPYEFPLGCFSPRMLNTLILKYCKLRALCFGVLRSLQRLCLQQVKILKCSIGEIVSKCPILEEVSLEYCTFPNDFMVNKRDMKIKRLSLIECQTVDWPMFAINISVPDLSMLTIVGRYLMTSRIRKAVHLLDVIIDINQLYADHVQGDALGSLLNGLSHSQTLILTTWCIQVLPTGENLLHQLPIPLQNLKHLKLVVGLVKQELPGISCLLRSCPNLENLTLEMQEPFNVDWAEFEEDIPDILNFEEHSYWELQNLPFSCLQNYLKQIKISGFTGRTNEMQMIRFLLENAGVLEKMEIYHSPQQEIDSTGFQDNLHHLLNLPRASPRAQMEIFTNFQFNNM</sequence>
<feature type="domain" description="F-box" evidence="1">
    <location>
        <begin position="23"/>
        <end position="71"/>
    </location>
</feature>
<dbReference type="SUPFAM" id="SSF52047">
    <property type="entry name" value="RNI-like"/>
    <property type="match status" value="1"/>
</dbReference>
<dbReference type="RefSeq" id="XP_024933444.3">
    <property type="nucleotide sequence ID" value="XM_025077676.3"/>
</dbReference>
<dbReference type="Gene3D" id="1.20.1280.50">
    <property type="match status" value="1"/>
</dbReference>
<proteinExistence type="predicted"/>
<dbReference type="RefSeq" id="XP_048323508.2">
    <property type="nucleotide sequence ID" value="XM_048467551.2"/>
</dbReference>
<dbReference type="Gene3D" id="3.80.10.10">
    <property type="entry name" value="Ribonuclease Inhibitor"/>
    <property type="match status" value="1"/>
</dbReference>
<dbReference type="KEGG" id="zju:112492941"/>
<dbReference type="AlphaFoldDB" id="A0A6P6GH46"/>
<dbReference type="InterPro" id="IPR053772">
    <property type="entry name" value="At1g61320/At1g61330-like"/>
</dbReference>
<dbReference type="PANTHER" id="PTHR34145:SF28">
    <property type="entry name" value="F-BOX DOMAIN-CONTAINING PROTEIN"/>
    <property type="match status" value="1"/>
</dbReference>
<dbReference type="InterPro" id="IPR006566">
    <property type="entry name" value="FBD"/>
</dbReference>
<dbReference type="InterPro" id="IPR032675">
    <property type="entry name" value="LRR_dom_sf"/>
</dbReference>
<keyword evidence="2" id="KW-1185">Reference proteome</keyword>
<organism evidence="3">
    <name type="scientific">Ziziphus jujuba</name>
    <name type="common">Chinese jujube</name>
    <name type="synonym">Ziziphus sativa</name>
    <dbReference type="NCBI Taxonomy" id="326968"/>
    <lineage>
        <taxon>Eukaryota</taxon>
        <taxon>Viridiplantae</taxon>
        <taxon>Streptophyta</taxon>
        <taxon>Embryophyta</taxon>
        <taxon>Tracheophyta</taxon>
        <taxon>Spermatophyta</taxon>
        <taxon>Magnoliopsida</taxon>
        <taxon>eudicotyledons</taxon>
        <taxon>Gunneridae</taxon>
        <taxon>Pentapetalae</taxon>
        <taxon>rosids</taxon>
        <taxon>fabids</taxon>
        <taxon>Rosales</taxon>
        <taxon>Rhamnaceae</taxon>
        <taxon>Paliureae</taxon>
        <taxon>Ziziphus</taxon>
    </lineage>
</organism>
<dbReference type="Proteomes" id="UP001652623">
    <property type="component" value="Chromosome 1"/>
</dbReference>
<dbReference type="GeneID" id="112492941"/>
<dbReference type="InterPro" id="IPR055357">
    <property type="entry name" value="LRR_At1g61320_AtMIF1"/>
</dbReference>
<dbReference type="SUPFAM" id="SSF81383">
    <property type="entry name" value="F-box domain"/>
    <property type="match status" value="1"/>
</dbReference>
<dbReference type="Pfam" id="PF23622">
    <property type="entry name" value="LRR_At1g61320_AtMIF1"/>
    <property type="match status" value="1"/>
</dbReference>
<dbReference type="SMART" id="SM00256">
    <property type="entry name" value="FBOX"/>
    <property type="match status" value="1"/>
</dbReference>
<gene>
    <name evidence="3 4" type="primary">LOC112492941</name>
</gene>
<reference evidence="3 4" key="1">
    <citation type="submission" date="2025-05" db="UniProtKB">
        <authorList>
            <consortium name="RefSeq"/>
        </authorList>
    </citation>
    <scope>IDENTIFICATION</scope>
    <source>
        <tissue evidence="3 4">Seedling</tissue>
    </source>
</reference>
<protein>
    <submittedName>
        <fullName evidence="3 4">F-box/FBD/LRR-repeat protein At4g03220</fullName>
    </submittedName>
</protein>
<evidence type="ECO:0000259" key="1">
    <source>
        <dbReference type="PROSITE" id="PS50181"/>
    </source>
</evidence>
<evidence type="ECO:0000313" key="3">
    <source>
        <dbReference type="RefSeq" id="XP_024933444.3"/>
    </source>
</evidence>
<dbReference type="SMART" id="SM00579">
    <property type="entry name" value="FBD"/>
    <property type="match status" value="1"/>
</dbReference>
<dbReference type="InterPro" id="IPR001810">
    <property type="entry name" value="F-box_dom"/>
</dbReference>
<evidence type="ECO:0000313" key="4">
    <source>
        <dbReference type="RefSeq" id="XP_048323508.2"/>
    </source>
</evidence>